<evidence type="ECO:0000313" key="2">
    <source>
        <dbReference type="EMBL" id="KAJ0972565.1"/>
    </source>
</evidence>
<evidence type="ECO:0000256" key="1">
    <source>
        <dbReference type="SAM" id="MobiDB-lite"/>
    </source>
</evidence>
<name>A0A9D5CI63_9LILI</name>
<proteinExistence type="predicted"/>
<organism evidence="2 3">
    <name type="scientific">Dioscorea zingiberensis</name>
    <dbReference type="NCBI Taxonomy" id="325984"/>
    <lineage>
        <taxon>Eukaryota</taxon>
        <taxon>Viridiplantae</taxon>
        <taxon>Streptophyta</taxon>
        <taxon>Embryophyta</taxon>
        <taxon>Tracheophyta</taxon>
        <taxon>Spermatophyta</taxon>
        <taxon>Magnoliopsida</taxon>
        <taxon>Liliopsida</taxon>
        <taxon>Dioscoreales</taxon>
        <taxon>Dioscoreaceae</taxon>
        <taxon>Dioscorea</taxon>
    </lineage>
</organism>
<feature type="region of interest" description="Disordered" evidence="1">
    <location>
        <begin position="1"/>
        <end position="96"/>
    </location>
</feature>
<dbReference type="AlphaFoldDB" id="A0A9D5CI63"/>
<dbReference type="EMBL" id="JAGGNH010000005">
    <property type="protein sequence ID" value="KAJ0972565.1"/>
    <property type="molecule type" value="Genomic_DNA"/>
</dbReference>
<keyword evidence="3" id="KW-1185">Reference proteome</keyword>
<reference evidence="2" key="2">
    <citation type="journal article" date="2022" name="Hortic Res">
        <title>The genome of Dioscorea zingiberensis sheds light on the biosynthesis, origin and evolution of the medicinally important diosgenin saponins.</title>
        <authorList>
            <person name="Li Y."/>
            <person name="Tan C."/>
            <person name="Li Z."/>
            <person name="Guo J."/>
            <person name="Li S."/>
            <person name="Chen X."/>
            <person name="Wang C."/>
            <person name="Dai X."/>
            <person name="Yang H."/>
            <person name="Song W."/>
            <person name="Hou L."/>
            <person name="Xu J."/>
            <person name="Tong Z."/>
            <person name="Xu A."/>
            <person name="Yuan X."/>
            <person name="Wang W."/>
            <person name="Yang Q."/>
            <person name="Chen L."/>
            <person name="Sun Z."/>
            <person name="Wang K."/>
            <person name="Pan B."/>
            <person name="Chen J."/>
            <person name="Bao Y."/>
            <person name="Liu F."/>
            <person name="Qi X."/>
            <person name="Gang D.R."/>
            <person name="Wen J."/>
            <person name="Li J."/>
        </authorList>
    </citation>
    <scope>NUCLEOTIDE SEQUENCE</scope>
    <source>
        <strain evidence="2">Dzin_1.0</strain>
    </source>
</reference>
<reference evidence="2" key="1">
    <citation type="submission" date="2021-03" db="EMBL/GenBank/DDBJ databases">
        <authorList>
            <person name="Li Z."/>
            <person name="Yang C."/>
        </authorList>
    </citation>
    <scope>NUCLEOTIDE SEQUENCE</scope>
    <source>
        <strain evidence="2">Dzin_1.0</strain>
        <tissue evidence="2">Leaf</tissue>
    </source>
</reference>
<evidence type="ECO:0000313" key="3">
    <source>
        <dbReference type="Proteomes" id="UP001085076"/>
    </source>
</evidence>
<protein>
    <submittedName>
        <fullName evidence="2">Uncharacterized protein</fullName>
    </submittedName>
</protein>
<dbReference type="Proteomes" id="UP001085076">
    <property type="component" value="Miscellaneous, Linkage group lg05"/>
</dbReference>
<feature type="compositionally biased region" description="Low complexity" evidence="1">
    <location>
        <begin position="42"/>
        <end position="68"/>
    </location>
</feature>
<feature type="compositionally biased region" description="Basic and acidic residues" evidence="1">
    <location>
        <begin position="31"/>
        <end position="40"/>
    </location>
</feature>
<accession>A0A9D5CI63</accession>
<gene>
    <name evidence="2" type="ORF">J5N97_020524</name>
</gene>
<sequence>MKISLSPTHSYAPSRIRLQNQIPSSSKARNFSREGKKNKNGEPAAAASEPTTSTAAAAAAPAAFIPTSTIPPSPAAAAPAASDVLELPEARDRARQ</sequence>
<comment type="caution">
    <text evidence="2">The sequence shown here is derived from an EMBL/GenBank/DDBJ whole genome shotgun (WGS) entry which is preliminary data.</text>
</comment>
<feature type="compositionally biased region" description="Polar residues" evidence="1">
    <location>
        <begin position="1"/>
        <end position="29"/>
    </location>
</feature>